<evidence type="ECO:0000256" key="2">
    <source>
        <dbReference type="ARBA" id="ARBA00022448"/>
    </source>
</evidence>
<name>A0ABT9ZYR5_9BACI</name>
<comment type="similarity">
    <text evidence="1">Belongs to the ABC transporter superfamily.</text>
</comment>
<keyword evidence="7" id="KW-1185">Reference proteome</keyword>
<dbReference type="PANTHER" id="PTHR42711:SF5">
    <property type="entry name" value="ABC TRANSPORTER ATP-BINDING PROTEIN NATA"/>
    <property type="match status" value="1"/>
</dbReference>
<evidence type="ECO:0000256" key="1">
    <source>
        <dbReference type="ARBA" id="ARBA00005417"/>
    </source>
</evidence>
<evidence type="ECO:0000313" key="7">
    <source>
        <dbReference type="Proteomes" id="UP001230005"/>
    </source>
</evidence>
<keyword evidence="3" id="KW-0547">Nucleotide-binding</keyword>
<dbReference type="RefSeq" id="WP_307327039.1">
    <property type="nucleotide sequence ID" value="NZ_JAUSUG010000013.1"/>
</dbReference>
<evidence type="ECO:0000256" key="3">
    <source>
        <dbReference type="ARBA" id="ARBA00022741"/>
    </source>
</evidence>
<comment type="caution">
    <text evidence="6">The sequence shown here is derived from an EMBL/GenBank/DDBJ whole genome shotgun (WGS) entry which is preliminary data.</text>
</comment>
<protein>
    <submittedName>
        <fullName evidence="6">ABC-type uncharacterized transport system ATPase subunit</fullName>
    </submittedName>
</protein>
<evidence type="ECO:0000313" key="6">
    <source>
        <dbReference type="EMBL" id="MDQ0255836.1"/>
    </source>
</evidence>
<proteinExistence type="inferred from homology"/>
<keyword evidence="2" id="KW-0813">Transport</keyword>
<dbReference type="InterPro" id="IPR025302">
    <property type="entry name" value="DrrA1/2-like_C"/>
</dbReference>
<gene>
    <name evidence="6" type="ORF">J2S74_003220</name>
</gene>
<dbReference type="InterPro" id="IPR027417">
    <property type="entry name" value="P-loop_NTPase"/>
</dbReference>
<sequence>MEKLKETTSILFSTHVLHDAEEICEDIFIIKGGKVIVEGNLKELQKKYQRPTIYLETEQPLDQWCYSLKKMDWIRNMNGNEYQLTITVKDIDEARDFLISNDGLRKLKLVNFEVVKTTLEDLFMEVTKE</sequence>
<dbReference type="Pfam" id="PF13732">
    <property type="entry name" value="DrrA1-3_C"/>
    <property type="match status" value="1"/>
</dbReference>
<dbReference type="Proteomes" id="UP001230005">
    <property type="component" value="Unassembled WGS sequence"/>
</dbReference>
<dbReference type="EMBL" id="JAUSUG010000013">
    <property type="protein sequence ID" value="MDQ0255836.1"/>
    <property type="molecule type" value="Genomic_DNA"/>
</dbReference>
<evidence type="ECO:0000259" key="5">
    <source>
        <dbReference type="Pfam" id="PF13732"/>
    </source>
</evidence>
<dbReference type="InterPro" id="IPR050763">
    <property type="entry name" value="ABC_transporter_ATP-binding"/>
</dbReference>
<evidence type="ECO:0000256" key="4">
    <source>
        <dbReference type="ARBA" id="ARBA00022840"/>
    </source>
</evidence>
<keyword evidence="4" id="KW-0067">ATP-binding</keyword>
<organism evidence="6 7">
    <name type="scientific">Evansella vedderi</name>
    <dbReference type="NCBI Taxonomy" id="38282"/>
    <lineage>
        <taxon>Bacteria</taxon>
        <taxon>Bacillati</taxon>
        <taxon>Bacillota</taxon>
        <taxon>Bacilli</taxon>
        <taxon>Bacillales</taxon>
        <taxon>Bacillaceae</taxon>
        <taxon>Evansella</taxon>
    </lineage>
</organism>
<accession>A0ABT9ZYR5</accession>
<feature type="domain" description="Daunorubicin resistance ATP-binding protein DrrA1/2-like C-terminal" evidence="5">
    <location>
        <begin position="39"/>
        <end position="127"/>
    </location>
</feature>
<dbReference type="PANTHER" id="PTHR42711">
    <property type="entry name" value="ABC TRANSPORTER ATP-BINDING PROTEIN"/>
    <property type="match status" value="1"/>
</dbReference>
<dbReference type="SUPFAM" id="SSF52540">
    <property type="entry name" value="P-loop containing nucleoside triphosphate hydrolases"/>
    <property type="match status" value="1"/>
</dbReference>
<reference evidence="6 7" key="1">
    <citation type="submission" date="2023-07" db="EMBL/GenBank/DDBJ databases">
        <title>Genomic Encyclopedia of Type Strains, Phase IV (KMG-IV): sequencing the most valuable type-strain genomes for metagenomic binning, comparative biology and taxonomic classification.</title>
        <authorList>
            <person name="Goeker M."/>
        </authorList>
    </citation>
    <scope>NUCLEOTIDE SEQUENCE [LARGE SCALE GENOMIC DNA]</scope>
    <source>
        <strain evidence="6 7">DSM 9768</strain>
    </source>
</reference>